<dbReference type="AlphaFoldDB" id="A0A3E1R6L6"/>
<organism evidence="10 11">
    <name type="scientific">Rhodoferax lacus</name>
    <dbReference type="NCBI Taxonomy" id="2184758"/>
    <lineage>
        <taxon>Bacteria</taxon>
        <taxon>Pseudomonadati</taxon>
        <taxon>Pseudomonadota</taxon>
        <taxon>Betaproteobacteria</taxon>
        <taxon>Burkholderiales</taxon>
        <taxon>Comamonadaceae</taxon>
        <taxon>Rhodoferax</taxon>
    </lineage>
</organism>
<keyword evidence="11" id="KW-1185">Reference proteome</keyword>
<dbReference type="SMART" id="SM00086">
    <property type="entry name" value="PAC"/>
    <property type="match status" value="2"/>
</dbReference>
<gene>
    <name evidence="10" type="ORF">DIC66_21300</name>
</gene>
<keyword evidence="3" id="KW-0597">Phosphoprotein</keyword>
<evidence type="ECO:0000259" key="9">
    <source>
        <dbReference type="PROSITE" id="PS50887"/>
    </source>
</evidence>
<dbReference type="PANTHER" id="PTHR43304:SF1">
    <property type="entry name" value="PAC DOMAIN-CONTAINING PROTEIN"/>
    <property type="match status" value="1"/>
</dbReference>
<dbReference type="PANTHER" id="PTHR43304">
    <property type="entry name" value="PHYTOCHROME-LIKE PROTEIN CPH1"/>
    <property type="match status" value="1"/>
</dbReference>
<feature type="coiled-coil region" evidence="6">
    <location>
        <begin position="41"/>
        <end position="68"/>
    </location>
</feature>
<protein>
    <recommendedName>
        <fullName evidence="2">histidine kinase</fullName>
        <ecNumber evidence="2">2.7.13.3</ecNumber>
    </recommendedName>
</protein>
<keyword evidence="6" id="KW-0175">Coiled coil</keyword>
<feature type="domain" description="PAS" evidence="7">
    <location>
        <begin position="190"/>
        <end position="262"/>
    </location>
</feature>
<proteinExistence type="predicted"/>
<dbReference type="InterPro" id="IPR052162">
    <property type="entry name" value="Sensor_kinase/Photoreceptor"/>
</dbReference>
<evidence type="ECO:0000313" key="10">
    <source>
        <dbReference type="EMBL" id="RFO94873.1"/>
    </source>
</evidence>
<dbReference type="PROSITE" id="PS50113">
    <property type="entry name" value="PAC"/>
    <property type="match status" value="1"/>
</dbReference>
<dbReference type="RefSeq" id="WP_117180202.1">
    <property type="nucleotide sequence ID" value="NZ_QFZK01000028.1"/>
</dbReference>
<dbReference type="SUPFAM" id="SSF55073">
    <property type="entry name" value="Nucleotide cyclase"/>
    <property type="match status" value="1"/>
</dbReference>
<dbReference type="PROSITE" id="PS50112">
    <property type="entry name" value="PAS"/>
    <property type="match status" value="1"/>
</dbReference>
<evidence type="ECO:0000256" key="5">
    <source>
        <dbReference type="ARBA" id="ARBA00022777"/>
    </source>
</evidence>
<dbReference type="InterPro" id="IPR000700">
    <property type="entry name" value="PAS-assoc_C"/>
</dbReference>
<dbReference type="InterPro" id="IPR035965">
    <property type="entry name" value="PAS-like_dom_sf"/>
</dbReference>
<dbReference type="InterPro" id="IPR000160">
    <property type="entry name" value="GGDEF_dom"/>
</dbReference>
<dbReference type="PROSITE" id="PS50887">
    <property type="entry name" value="GGDEF"/>
    <property type="match status" value="1"/>
</dbReference>
<sequence length="606" mass="67239">MRYKINPLSEQELRSRARNRFRIPGTANSAGQPETDVPRLLEDLAVSKIELEMQNEHLQETRSKVEMALKQSSELFDFSPVAFFRLDAKGIILKSNLVASKMLEMDRTHLVEKPFDQFIVATQRDQMHTLMERASHFGVNEHCELVLLEAGLAARHVQADLAPLAPGQGFLLTLIDITERIRLEHQLRDDEQRWKFALDAAGDGVWDWNVQTGCVKYSSKLLQLFGYGVDEFSGTLDAWRNLLHPEDQSNFLLTMQACLSGTNPRFSIEQRVLCKDGSYKWILCRGAVFSAAQDGTAKRLIGTHVDITGRKQMELHFQKMSGLHQAAFDSLPSRVAVLDNDGLVLQTNAALNAHLQSLAHGYASEDGLIGTHYARIITALIGSQPDIEQEAMDAVSEVIKGVRPGYELEYALSTDSVEQWFLMNVTPIRDGTARAAVSLQDITQIHKDLGQSLDEAHFLRVAEAELSRAVRYGHPLMMLCLGLDPNSYTDARPTLMNNLVRIIQGLLRSADILGRAQQDTLEIVLPNTAQDGGETLASRIVSNVSACPIDVNGRLVYLSVSIGARQRFQEASYAALQARAQVALQLARDRGGNGVVLDTAGSPCLW</sequence>
<feature type="domain" description="PAC" evidence="8">
    <location>
        <begin position="266"/>
        <end position="319"/>
    </location>
</feature>
<dbReference type="Pfam" id="PF08448">
    <property type="entry name" value="PAS_4"/>
    <property type="match status" value="2"/>
</dbReference>
<dbReference type="Gene3D" id="3.30.450.20">
    <property type="entry name" value="PAS domain"/>
    <property type="match status" value="3"/>
</dbReference>
<evidence type="ECO:0000259" key="7">
    <source>
        <dbReference type="PROSITE" id="PS50112"/>
    </source>
</evidence>
<dbReference type="InterPro" id="IPR000014">
    <property type="entry name" value="PAS"/>
</dbReference>
<dbReference type="EC" id="2.7.13.3" evidence="2"/>
<feature type="domain" description="GGDEF" evidence="9">
    <location>
        <begin position="474"/>
        <end position="600"/>
    </location>
</feature>
<dbReference type="InterPro" id="IPR001610">
    <property type="entry name" value="PAC"/>
</dbReference>
<dbReference type="InterPro" id="IPR013656">
    <property type="entry name" value="PAS_4"/>
</dbReference>
<dbReference type="CDD" id="cd00130">
    <property type="entry name" value="PAS"/>
    <property type="match status" value="1"/>
</dbReference>
<evidence type="ECO:0000256" key="2">
    <source>
        <dbReference type="ARBA" id="ARBA00012438"/>
    </source>
</evidence>
<dbReference type="SMART" id="SM00091">
    <property type="entry name" value="PAS"/>
    <property type="match status" value="2"/>
</dbReference>
<dbReference type="Pfam" id="PF00990">
    <property type="entry name" value="GGDEF"/>
    <property type="match status" value="1"/>
</dbReference>
<dbReference type="SUPFAM" id="SSF55785">
    <property type="entry name" value="PYP-like sensor domain (PAS domain)"/>
    <property type="match status" value="3"/>
</dbReference>
<dbReference type="OrthoDB" id="9813903at2"/>
<name>A0A3E1R6L6_9BURK</name>
<dbReference type="NCBIfam" id="TIGR00229">
    <property type="entry name" value="sensory_box"/>
    <property type="match status" value="1"/>
</dbReference>
<reference evidence="10 11" key="1">
    <citation type="submission" date="2018-05" db="EMBL/GenBank/DDBJ databases">
        <title>Rhodoferax soyangensis sp.nov., isolated from an oligotrophic freshwater lake.</title>
        <authorList>
            <person name="Park M."/>
        </authorList>
    </citation>
    <scope>NUCLEOTIDE SEQUENCE [LARGE SCALE GENOMIC DNA]</scope>
    <source>
        <strain evidence="10 11">IMCC26218</strain>
    </source>
</reference>
<accession>A0A3E1R6L6</accession>
<comment type="caution">
    <text evidence="10">The sequence shown here is derived from an EMBL/GenBank/DDBJ whole genome shotgun (WGS) entry which is preliminary data.</text>
</comment>
<dbReference type="Pfam" id="PF08447">
    <property type="entry name" value="PAS_3"/>
    <property type="match status" value="1"/>
</dbReference>
<keyword evidence="5" id="KW-0418">Kinase</keyword>
<dbReference type="Gene3D" id="3.30.70.270">
    <property type="match status" value="1"/>
</dbReference>
<dbReference type="Proteomes" id="UP000260665">
    <property type="component" value="Unassembled WGS sequence"/>
</dbReference>
<dbReference type="SMART" id="SM00267">
    <property type="entry name" value="GGDEF"/>
    <property type="match status" value="1"/>
</dbReference>
<dbReference type="InterPro" id="IPR013655">
    <property type="entry name" value="PAS_fold_3"/>
</dbReference>
<evidence type="ECO:0000256" key="6">
    <source>
        <dbReference type="SAM" id="Coils"/>
    </source>
</evidence>
<evidence type="ECO:0000256" key="1">
    <source>
        <dbReference type="ARBA" id="ARBA00000085"/>
    </source>
</evidence>
<dbReference type="GO" id="GO:0004673">
    <property type="term" value="F:protein histidine kinase activity"/>
    <property type="evidence" value="ECO:0007669"/>
    <property type="project" value="UniProtKB-EC"/>
</dbReference>
<dbReference type="InterPro" id="IPR029787">
    <property type="entry name" value="Nucleotide_cyclase"/>
</dbReference>
<evidence type="ECO:0000256" key="4">
    <source>
        <dbReference type="ARBA" id="ARBA00022679"/>
    </source>
</evidence>
<evidence type="ECO:0000313" key="11">
    <source>
        <dbReference type="Proteomes" id="UP000260665"/>
    </source>
</evidence>
<dbReference type="InterPro" id="IPR043128">
    <property type="entry name" value="Rev_trsase/Diguanyl_cyclase"/>
</dbReference>
<evidence type="ECO:0000259" key="8">
    <source>
        <dbReference type="PROSITE" id="PS50113"/>
    </source>
</evidence>
<keyword evidence="4" id="KW-0808">Transferase</keyword>
<dbReference type="EMBL" id="QFZK01000028">
    <property type="protein sequence ID" value="RFO94873.1"/>
    <property type="molecule type" value="Genomic_DNA"/>
</dbReference>
<evidence type="ECO:0000256" key="3">
    <source>
        <dbReference type="ARBA" id="ARBA00022553"/>
    </source>
</evidence>
<comment type="catalytic activity">
    <reaction evidence="1">
        <text>ATP + protein L-histidine = ADP + protein N-phospho-L-histidine.</text>
        <dbReference type="EC" id="2.7.13.3"/>
    </reaction>
</comment>